<dbReference type="SUPFAM" id="SSF52317">
    <property type="entry name" value="Class I glutamine amidotransferase-like"/>
    <property type="match status" value="1"/>
</dbReference>
<dbReference type="EMBL" id="BMDT01000015">
    <property type="protein sequence ID" value="GGI66711.1"/>
    <property type="molecule type" value="Genomic_DNA"/>
</dbReference>
<comment type="caution">
    <text evidence="2">The sequence shown here is derived from an EMBL/GenBank/DDBJ whole genome shotgun (WGS) entry which is preliminary data.</text>
</comment>
<dbReference type="AlphaFoldDB" id="A0A917N5V3"/>
<reference evidence="2" key="1">
    <citation type="journal article" date="2014" name="Int. J. Syst. Evol. Microbiol.">
        <title>Complete genome sequence of Corynebacterium casei LMG S-19264T (=DSM 44701T), isolated from a smear-ripened cheese.</title>
        <authorList>
            <consortium name="US DOE Joint Genome Institute (JGI-PGF)"/>
            <person name="Walter F."/>
            <person name="Albersmeier A."/>
            <person name="Kalinowski J."/>
            <person name="Ruckert C."/>
        </authorList>
    </citation>
    <scope>NUCLEOTIDE SEQUENCE</scope>
    <source>
        <strain evidence="2">CCM 8433</strain>
    </source>
</reference>
<keyword evidence="3" id="KW-1185">Reference proteome</keyword>
<dbReference type="InterPro" id="IPR029010">
    <property type="entry name" value="ThuA-like"/>
</dbReference>
<evidence type="ECO:0000313" key="3">
    <source>
        <dbReference type="Proteomes" id="UP000622610"/>
    </source>
</evidence>
<dbReference type="Gene3D" id="3.40.50.880">
    <property type="match status" value="1"/>
</dbReference>
<dbReference type="InterPro" id="IPR029062">
    <property type="entry name" value="Class_I_gatase-like"/>
</dbReference>
<evidence type="ECO:0000313" key="2">
    <source>
        <dbReference type="EMBL" id="GGI66711.1"/>
    </source>
</evidence>
<accession>A0A917N5V3</accession>
<evidence type="ECO:0000259" key="1">
    <source>
        <dbReference type="Pfam" id="PF06283"/>
    </source>
</evidence>
<dbReference type="Pfam" id="PF06283">
    <property type="entry name" value="ThuA"/>
    <property type="match status" value="1"/>
</dbReference>
<proteinExistence type="predicted"/>
<sequence length="222" mass="24841">MIKVLIIYGGWPGHSPKEISYYLSEQLESIGYHVTLVDDLNILNDYHALRNYDLIVMNWTRGEIIEQAIANLQQVISEGCGLAGIHGGLTSAFQNSKQWQFLTGGLFVDHPGGLEQHYTVNITDTEHAITQGVADFSVQTEQYYLLVDPAVHILANTTFATKDHPNAMNPSPISLPVAWVKNWGKGHIFYHSFGHDLATCQLPMVEKLTLQGFQWACRTTTE</sequence>
<feature type="domain" description="ThuA-like" evidence="1">
    <location>
        <begin position="3"/>
        <end position="216"/>
    </location>
</feature>
<organism evidence="2 3">
    <name type="scientific">Enterococcus alcedinis</name>
    <dbReference type="NCBI Taxonomy" id="1274384"/>
    <lineage>
        <taxon>Bacteria</taxon>
        <taxon>Bacillati</taxon>
        <taxon>Bacillota</taxon>
        <taxon>Bacilli</taxon>
        <taxon>Lactobacillales</taxon>
        <taxon>Enterococcaceae</taxon>
        <taxon>Enterococcus</taxon>
    </lineage>
</organism>
<protein>
    <recommendedName>
        <fullName evidence="1">ThuA-like domain-containing protein</fullName>
    </recommendedName>
</protein>
<reference evidence="2" key="2">
    <citation type="submission" date="2020-09" db="EMBL/GenBank/DDBJ databases">
        <authorList>
            <person name="Sun Q."/>
            <person name="Sedlacek I."/>
        </authorList>
    </citation>
    <scope>NUCLEOTIDE SEQUENCE</scope>
    <source>
        <strain evidence="2">CCM 8433</strain>
    </source>
</reference>
<gene>
    <name evidence="2" type="ORF">GCM10011482_23650</name>
</gene>
<dbReference type="PANTHER" id="PTHR40469:SF2">
    <property type="entry name" value="GALACTOSE-BINDING DOMAIN-LIKE SUPERFAMILY PROTEIN"/>
    <property type="match status" value="1"/>
</dbReference>
<name>A0A917N5V3_9ENTE</name>
<dbReference type="PANTHER" id="PTHR40469">
    <property type="entry name" value="SECRETED GLYCOSYL HYDROLASE"/>
    <property type="match status" value="1"/>
</dbReference>
<dbReference type="RefSeq" id="WP_188368531.1">
    <property type="nucleotide sequence ID" value="NZ_BMDT01000015.1"/>
</dbReference>
<dbReference type="Proteomes" id="UP000622610">
    <property type="component" value="Unassembled WGS sequence"/>
</dbReference>